<dbReference type="GO" id="GO:0015970">
    <property type="term" value="P:guanosine tetraphosphate biosynthetic process"/>
    <property type="evidence" value="ECO:0007669"/>
    <property type="project" value="UniProtKB-UniPathway"/>
</dbReference>
<dbReference type="RefSeq" id="WP_154576090.1">
    <property type="nucleotide sequence ID" value="NZ_VUMO01000004.1"/>
</dbReference>
<accession>A0A7X2NFX3</accession>
<dbReference type="InterPro" id="IPR052366">
    <property type="entry name" value="GTP_Pyrophosphokinase"/>
</dbReference>
<comment type="caution">
    <text evidence="3">The sequence shown here is derived from an EMBL/GenBank/DDBJ whole genome shotgun (WGS) entry which is preliminary data.</text>
</comment>
<dbReference type="PANTHER" id="PTHR47837">
    <property type="entry name" value="GTP PYROPHOSPHOKINASE YJBM"/>
    <property type="match status" value="1"/>
</dbReference>
<dbReference type="EMBL" id="VUMO01000004">
    <property type="protein sequence ID" value="MSS19685.1"/>
    <property type="molecule type" value="Genomic_DNA"/>
</dbReference>
<dbReference type="CDD" id="cd05399">
    <property type="entry name" value="NT_Rel-Spo_like"/>
    <property type="match status" value="1"/>
</dbReference>
<keyword evidence="3" id="KW-0808">Transferase</keyword>
<comment type="pathway">
    <text evidence="1">Purine metabolism; ppGpp biosynthesis; ppGpp from GTP: step 1/2.</text>
</comment>
<dbReference type="Gene3D" id="1.10.287.860">
    <property type="entry name" value="Nucleotidyltransferase"/>
    <property type="match status" value="1"/>
</dbReference>
<evidence type="ECO:0000313" key="3">
    <source>
        <dbReference type="EMBL" id="MSS19685.1"/>
    </source>
</evidence>
<evidence type="ECO:0000259" key="2">
    <source>
        <dbReference type="SMART" id="SM00954"/>
    </source>
</evidence>
<feature type="domain" description="RelA/SpoT" evidence="2">
    <location>
        <begin position="45"/>
        <end position="180"/>
    </location>
</feature>
<dbReference type="SUPFAM" id="SSF81301">
    <property type="entry name" value="Nucleotidyltransferase"/>
    <property type="match status" value="1"/>
</dbReference>
<gene>
    <name evidence="3" type="ORF">FYJ52_04605</name>
</gene>
<organism evidence="3 4">
    <name type="scientific">Pseudoramibacter porci</name>
    <dbReference type="NCBI Taxonomy" id="2606631"/>
    <lineage>
        <taxon>Bacteria</taxon>
        <taxon>Bacillati</taxon>
        <taxon>Bacillota</taxon>
        <taxon>Clostridia</taxon>
        <taxon>Eubacteriales</taxon>
        <taxon>Eubacteriaceae</taxon>
        <taxon>Pseudoramibacter</taxon>
    </lineage>
</organism>
<keyword evidence="3" id="KW-0418">Kinase</keyword>
<evidence type="ECO:0000256" key="1">
    <source>
        <dbReference type="ARBA" id="ARBA00004976"/>
    </source>
</evidence>
<dbReference type="GO" id="GO:0016301">
    <property type="term" value="F:kinase activity"/>
    <property type="evidence" value="ECO:0007669"/>
    <property type="project" value="UniProtKB-KW"/>
</dbReference>
<dbReference type="Gene3D" id="3.30.460.10">
    <property type="entry name" value="Beta Polymerase, domain 2"/>
    <property type="match status" value="1"/>
</dbReference>
<dbReference type="InterPro" id="IPR007685">
    <property type="entry name" value="RelA_SpoT"/>
</dbReference>
<sequence>MKAKDWQRILIPYQQAVDELLLKFNQLKDQRAQLGETSPIESVTGRVKSLSSILEKINKYHYNVDDVEEKIRDIAGIRIICQFVEDIYEVADMIYSRNNKDLTVFQVKNYLQGEDRSAFHSGEGKPKESGYQSYHIIVKYPVFSSVGYREIFVEIQIRTLAMNFWAVVEHSLNYKYKAKLPEVIKKRLTRTANTIQSLDTEMSTIRDEILSAQKLFRMKSSTVNDIVENIETLRRLQRPELADEYNTEFNRISVQEDLIQLILLKREIESEVGQIKEMK</sequence>
<proteinExistence type="predicted"/>
<evidence type="ECO:0000313" key="4">
    <source>
        <dbReference type="Proteomes" id="UP000461754"/>
    </source>
</evidence>
<dbReference type="PANTHER" id="PTHR47837:SF2">
    <property type="entry name" value="GTP PYROPHOSPHOKINASE YWAC"/>
    <property type="match status" value="1"/>
</dbReference>
<name>A0A7X2NFX3_9FIRM</name>
<dbReference type="AlphaFoldDB" id="A0A7X2NFX3"/>
<reference evidence="3 4" key="1">
    <citation type="submission" date="2019-08" db="EMBL/GenBank/DDBJ databases">
        <title>In-depth cultivation of the pig gut microbiome towards novel bacterial diversity and tailored functional studies.</title>
        <authorList>
            <person name="Wylensek D."/>
            <person name="Hitch T.C.A."/>
            <person name="Clavel T."/>
        </authorList>
    </citation>
    <scope>NUCLEOTIDE SEQUENCE [LARGE SCALE GENOMIC DNA]</scope>
    <source>
        <strain evidence="3 4">RF-744-FAT-4</strain>
    </source>
</reference>
<dbReference type="InterPro" id="IPR043519">
    <property type="entry name" value="NT_sf"/>
</dbReference>
<keyword evidence="4" id="KW-1185">Reference proteome</keyword>
<dbReference type="UniPathway" id="UPA00908">
    <property type="reaction ID" value="UER00884"/>
</dbReference>
<dbReference type="SMART" id="SM00954">
    <property type="entry name" value="RelA_SpoT"/>
    <property type="match status" value="1"/>
</dbReference>
<protein>
    <submittedName>
        <fullName evidence="3">GTP pyrophosphokinase family protein</fullName>
    </submittedName>
</protein>
<dbReference type="Pfam" id="PF04607">
    <property type="entry name" value="RelA_SpoT"/>
    <property type="match status" value="1"/>
</dbReference>
<dbReference type="Proteomes" id="UP000461754">
    <property type="component" value="Unassembled WGS sequence"/>
</dbReference>